<evidence type="ECO:0000313" key="12">
    <source>
        <dbReference type="Proteomes" id="UP000728185"/>
    </source>
</evidence>
<dbReference type="PROSITE" id="PS50004">
    <property type="entry name" value="C2"/>
    <property type="match status" value="2"/>
</dbReference>
<feature type="non-terminal residue" evidence="11">
    <location>
        <position position="1179"/>
    </location>
</feature>
<evidence type="ECO:0000256" key="7">
    <source>
        <dbReference type="SAM" id="MobiDB-lite"/>
    </source>
</evidence>
<dbReference type="Gene3D" id="1.20.58.1100">
    <property type="match status" value="1"/>
</dbReference>
<dbReference type="GO" id="GO:0006887">
    <property type="term" value="P:exocytosis"/>
    <property type="evidence" value="ECO:0007669"/>
    <property type="project" value="UniProtKB-KW"/>
</dbReference>
<evidence type="ECO:0000256" key="6">
    <source>
        <dbReference type="ARBA" id="ARBA00022753"/>
    </source>
</evidence>
<organism evidence="11 12">
    <name type="scientific">Fasciolopsis buskii</name>
    <dbReference type="NCBI Taxonomy" id="27845"/>
    <lineage>
        <taxon>Eukaryota</taxon>
        <taxon>Metazoa</taxon>
        <taxon>Spiralia</taxon>
        <taxon>Lophotrochozoa</taxon>
        <taxon>Platyhelminthes</taxon>
        <taxon>Trematoda</taxon>
        <taxon>Digenea</taxon>
        <taxon>Plagiorchiida</taxon>
        <taxon>Echinostomata</taxon>
        <taxon>Echinostomatoidea</taxon>
        <taxon>Fasciolidae</taxon>
        <taxon>Fasciolopsis</taxon>
    </lineage>
</organism>
<dbReference type="PANTHER" id="PTHR45999">
    <property type="entry name" value="UNC-13-4A, ISOFORM B"/>
    <property type="match status" value="1"/>
</dbReference>
<dbReference type="Proteomes" id="UP000728185">
    <property type="component" value="Unassembled WGS sequence"/>
</dbReference>
<reference evidence="11" key="1">
    <citation type="submission" date="2019-05" db="EMBL/GenBank/DDBJ databases">
        <title>Annotation for the trematode Fasciolopsis buski.</title>
        <authorList>
            <person name="Choi Y.-J."/>
        </authorList>
    </citation>
    <scope>NUCLEOTIDE SEQUENCE</scope>
    <source>
        <strain evidence="11">HT</strain>
        <tissue evidence="11">Whole worm</tissue>
    </source>
</reference>
<name>A0A8E0S4R3_9TREM</name>
<comment type="caution">
    <text evidence="11">The sequence shown here is derived from an EMBL/GenBank/DDBJ whole genome shotgun (WGS) entry which is preliminary data.</text>
</comment>
<feature type="domain" description="MHD1" evidence="9">
    <location>
        <begin position="552"/>
        <end position="696"/>
    </location>
</feature>
<dbReference type="Gene3D" id="1.10.357.50">
    <property type="match status" value="1"/>
</dbReference>
<evidence type="ECO:0000256" key="4">
    <source>
        <dbReference type="ARBA" id="ARBA00022483"/>
    </source>
</evidence>
<evidence type="ECO:0000256" key="3">
    <source>
        <dbReference type="ARBA" id="ARBA00005823"/>
    </source>
</evidence>
<evidence type="ECO:0000256" key="5">
    <source>
        <dbReference type="ARBA" id="ARBA00022490"/>
    </source>
</evidence>
<evidence type="ECO:0000256" key="1">
    <source>
        <dbReference type="ARBA" id="ARBA00004496"/>
    </source>
</evidence>
<dbReference type="OrthoDB" id="7976202at2759"/>
<comment type="subcellular location">
    <subcellularLocation>
        <location evidence="1">Cytoplasm</location>
    </subcellularLocation>
    <subcellularLocation>
        <location evidence="2">Late endosome</location>
    </subcellularLocation>
</comment>
<dbReference type="PANTHER" id="PTHR45999:SF4">
    <property type="entry name" value="UNC-13-4A, ISOFORM B"/>
    <property type="match status" value="1"/>
</dbReference>
<dbReference type="PROSITE" id="PS51258">
    <property type="entry name" value="MHD1"/>
    <property type="match status" value="1"/>
</dbReference>
<dbReference type="GO" id="GO:0099503">
    <property type="term" value="C:secretory vesicle"/>
    <property type="evidence" value="ECO:0007669"/>
    <property type="project" value="TreeGrafter"/>
</dbReference>
<dbReference type="Gene3D" id="2.60.40.150">
    <property type="entry name" value="C2 domain"/>
    <property type="match status" value="2"/>
</dbReference>
<dbReference type="SMART" id="SM00239">
    <property type="entry name" value="C2"/>
    <property type="match status" value="2"/>
</dbReference>
<feature type="compositionally biased region" description="Polar residues" evidence="7">
    <location>
        <begin position="62"/>
        <end position="82"/>
    </location>
</feature>
<keyword evidence="5" id="KW-0963">Cytoplasm</keyword>
<feature type="domain" description="MHD2" evidence="10">
    <location>
        <begin position="826"/>
        <end position="986"/>
    </location>
</feature>
<feature type="domain" description="C2" evidence="8">
    <location>
        <begin position="1"/>
        <end position="205"/>
    </location>
</feature>
<dbReference type="InterPro" id="IPR014770">
    <property type="entry name" value="Munc13_1"/>
</dbReference>
<dbReference type="InterPro" id="IPR052095">
    <property type="entry name" value="UNC-13_domain"/>
</dbReference>
<dbReference type="Pfam" id="PF00168">
    <property type="entry name" value="C2"/>
    <property type="match status" value="3"/>
</dbReference>
<dbReference type="InterPro" id="IPR014772">
    <property type="entry name" value="Munc13_dom-2"/>
</dbReference>
<dbReference type="AlphaFoldDB" id="A0A8E0S4R3"/>
<dbReference type="InterPro" id="IPR000008">
    <property type="entry name" value="C2_dom"/>
</dbReference>
<keyword evidence="4" id="KW-0268">Exocytosis</keyword>
<evidence type="ECO:0000259" key="9">
    <source>
        <dbReference type="PROSITE" id="PS51258"/>
    </source>
</evidence>
<evidence type="ECO:0000256" key="2">
    <source>
        <dbReference type="ARBA" id="ARBA00004603"/>
    </source>
</evidence>
<sequence length="1179" mass="134018">RFQPPTFYLNVTVIEAKGLEAKDIDGFSDPYCIMGIVPGSRQLCLETGKSDALTVNDGGGTLQTLTSDQNTPGDGAKRTTSSRFGQSFRRRATVANELPGTSIKPADLIAPICAPCLKDSEIPVKLMRTTSVKNNTLCPIWNEKFQFELDDVSSDLFHLDIWDHDEETSVLDAVRSLNEVKGVKQLGRYFKQVSQSARKGQSGDLDDFLGCINIAVRDIPSNGIENWFQLVGRSARSKVQGNIRLMLKLTTVSEEDELRGPKMSDIRMHINLVYTFLNYELKQSKKPSTEWSGRLAPEAEFILFQHAEHFGLGKVHTAMCRWICLAKKYRKRPIPCRILDEQLKTLFALWTDKSLSHDQLELLGNSFKGFTEHAITLISQCQVVFSSDHPESLQHLECLLSCLQELHQSRLFQFCAPFDNTLQSELINAFKKRTLTNYELMKPTAADLREYGSSQFTNPETLSCVILLTNLNEELDVVARIYNPLCLKYAKVNVLEILSKIYVDLICRDYLNNSKLANMTKYFTTLLDPSPSALETISKHSRQNAKELRQFFVVYRCLQCFWQVTSKNVNKDDEEPRLQIDWYTWFEPVLSIWIHQCASTLLLLVGKALETDTLVPAGNQYLGRAQTRKDVEVKQTTNSQGEPVLSQSAKTTLWIVNNALLIWKQCDWPQQTARVAYESLVIQAICDTALVYVKTLHEKLRLKGYCDEHGQFDISNQLCIGLNNLDSVVQCITQIPEVLEWTKPASDCRGPLAIDFNTSHLASQGTIQQVEKDPQQEHLQLVLHDGLNNLHNVLDRLFCRITAKMRPEIRKNVFHLCWCTSKTPTEKAIYDLIVYLESNFKTLHNLVSDRLFRRFLFELWSECLSQFAEQVHKEAEIGPNGSGPGAYLMPSLDATTPGRCTIPLTTHFTNDEHMSALPEHITHESILRARSILMKLKQSLELLLQFFLRTGQGLVDRHDLEDQNFKDVHYLIQLYVSSTPELIELYFLEKIKEQESVVSTPLGTLKVNVIWQAGKLIVDVLSASGLTPLDSNGLSDPFVLVDLLPVHIFGTSSKQARTRVIRNTLEPVFNERFEFSVTADEMHHPAACLVFVVMDRDLLLSDDLEGTAFLRLSTIFEPDTSGRNESAPKSTWKMHRNLPIFHPVHEKHSALRILGKRADTNAQEVFKRWQELDKPSDSF</sequence>
<evidence type="ECO:0000259" key="8">
    <source>
        <dbReference type="PROSITE" id="PS50004"/>
    </source>
</evidence>
<dbReference type="EMBL" id="LUCM01000150">
    <property type="protein sequence ID" value="KAA0201022.1"/>
    <property type="molecule type" value="Genomic_DNA"/>
</dbReference>
<gene>
    <name evidence="11" type="ORF">FBUS_04461</name>
</gene>
<protein>
    <submittedName>
        <fullName evidence="11">Uncharacterized protein</fullName>
    </submittedName>
</protein>
<keyword evidence="6" id="KW-0967">Endosome</keyword>
<dbReference type="CDD" id="cd08676">
    <property type="entry name" value="C2A_Munc13-like"/>
    <property type="match status" value="1"/>
</dbReference>
<keyword evidence="12" id="KW-1185">Reference proteome</keyword>
<dbReference type="PROSITE" id="PS51259">
    <property type="entry name" value="MHD2"/>
    <property type="match status" value="1"/>
</dbReference>
<dbReference type="GO" id="GO:0005770">
    <property type="term" value="C:late endosome"/>
    <property type="evidence" value="ECO:0007669"/>
    <property type="project" value="UniProtKB-SubCell"/>
</dbReference>
<dbReference type="SUPFAM" id="SSF49562">
    <property type="entry name" value="C2 domain (Calcium/lipid-binding domain, CaLB)"/>
    <property type="match status" value="2"/>
</dbReference>
<dbReference type="InterPro" id="IPR035892">
    <property type="entry name" value="C2_domain_sf"/>
</dbReference>
<feature type="region of interest" description="Disordered" evidence="7">
    <location>
        <begin position="60"/>
        <end position="82"/>
    </location>
</feature>
<evidence type="ECO:0000313" key="11">
    <source>
        <dbReference type="EMBL" id="KAA0201022.1"/>
    </source>
</evidence>
<accession>A0A8E0S4R3</accession>
<evidence type="ECO:0000259" key="10">
    <source>
        <dbReference type="PROSITE" id="PS51259"/>
    </source>
</evidence>
<comment type="similarity">
    <text evidence="3">Belongs to the unc-13 family.</text>
</comment>
<proteinExistence type="inferred from homology"/>
<feature type="domain" description="C2" evidence="8">
    <location>
        <begin position="1001"/>
        <end position="1125"/>
    </location>
</feature>